<dbReference type="InterPro" id="IPR016181">
    <property type="entry name" value="Acyl_CoA_acyltransferase"/>
</dbReference>
<dbReference type="InterPro" id="IPR038581">
    <property type="entry name" value="ODC_AZ_sf"/>
</dbReference>
<dbReference type="GO" id="GO:0005737">
    <property type="term" value="C:cytoplasm"/>
    <property type="evidence" value="ECO:0007669"/>
    <property type="project" value="TreeGrafter"/>
</dbReference>
<dbReference type="Pfam" id="PF02100">
    <property type="entry name" value="ODC_AZ"/>
    <property type="match status" value="1"/>
</dbReference>
<evidence type="ECO:0000256" key="3">
    <source>
        <dbReference type="ARBA" id="ARBA00017712"/>
    </source>
</evidence>
<evidence type="ECO:0000256" key="2">
    <source>
        <dbReference type="ARBA" id="ARBA00011836"/>
    </source>
</evidence>
<keyword evidence="4" id="KW-0688">Ribosomal frameshifting</keyword>
<keyword evidence="6" id="KW-1185">Reference proteome</keyword>
<evidence type="ECO:0000256" key="4">
    <source>
        <dbReference type="ARBA" id="ARBA00022758"/>
    </source>
</evidence>
<dbReference type="GO" id="GO:0075523">
    <property type="term" value="P:viral translational frameshifting"/>
    <property type="evidence" value="ECO:0007669"/>
    <property type="project" value="UniProtKB-KW"/>
</dbReference>
<organism evidence="6 7">
    <name type="scientific">Acrobeloides nanus</name>
    <dbReference type="NCBI Taxonomy" id="290746"/>
    <lineage>
        <taxon>Eukaryota</taxon>
        <taxon>Metazoa</taxon>
        <taxon>Ecdysozoa</taxon>
        <taxon>Nematoda</taxon>
        <taxon>Chromadorea</taxon>
        <taxon>Rhabditida</taxon>
        <taxon>Tylenchina</taxon>
        <taxon>Cephalobomorpha</taxon>
        <taxon>Cephaloboidea</taxon>
        <taxon>Cephalobidae</taxon>
        <taxon>Acrobeloides</taxon>
    </lineage>
</organism>
<comment type="similarity">
    <text evidence="1">Belongs to the ODC antizyme family.</text>
</comment>
<evidence type="ECO:0000256" key="5">
    <source>
        <dbReference type="SAM" id="SignalP"/>
    </source>
</evidence>
<name>A0A914C6V3_9BILA</name>
<dbReference type="Proteomes" id="UP000887540">
    <property type="component" value="Unplaced"/>
</dbReference>
<evidence type="ECO:0000313" key="7">
    <source>
        <dbReference type="WBParaSite" id="ACRNAN_Path_444.g1684.t1"/>
    </source>
</evidence>
<dbReference type="GO" id="GO:0005634">
    <property type="term" value="C:nucleus"/>
    <property type="evidence" value="ECO:0007669"/>
    <property type="project" value="TreeGrafter"/>
</dbReference>
<dbReference type="PANTHER" id="PTHR10279">
    <property type="entry name" value="ORNITHINE DECARBOXYLASE ANTIZYME"/>
    <property type="match status" value="1"/>
</dbReference>
<dbReference type="AlphaFoldDB" id="A0A914C6V3"/>
<dbReference type="PANTHER" id="PTHR10279:SF10">
    <property type="entry name" value="ORNITHINE DECARBOXYLASE ANTIZYME"/>
    <property type="match status" value="1"/>
</dbReference>
<dbReference type="WBParaSite" id="ACRNAN_Path_444.g1684.t1">
    <property type="protein sequence ID" value="ACRNAN_Path_444.g1684.t1"/>
    <property type="gene ID" value="ACRNAN_Path_444.g1684"/>
</dbReference>
<keyword evidence="5" id="KW-0732">Signal</keyword>
<dbReference type="SUPFAM" id="SSF55729">
    <property type="entry name" value="Acyl-CoA N-acyltransferases (Nat)"/>
    <property type="match status" value="1"/>
</dbReference>
<dbReference type="GO" id="GO:0045732">
    <property type="term" value="P:positive regulation of protein catabolic process"/>
    <property type="evidence" value="ECO:0007669"/>
    <property type="project" value="TreeGrafter"/>
</dbReference>
<evidence type="ECO:0000313" key="6">
    <source>
        <dbReference type="Proteomes" id="UP000887540"/>
    </source>
</evidence>
<dbReference type="Gene3D" id="3.40.630.60">
    <property type="match status" value="1"/>
</dbReference>
<feature type="signal peptide" evidence="5">
    <location>
        <begin position="1"/>
        <end position="31"/>
    </location>
</feature>
<protein>
    <recommendedName>
        <fullName evidence="3">Ornithine decarboxylase antizyme</fullName>
    </recommendedName>
</protein>
<dbReference type="GO" id="GO:0008073">
    <property type="term" value="F:ornithine decarboxylase inhibitor activity"/>
    <property type="evidence" value="ECO:0007669"/>
    <property type="project" value="InterPro"/>
</dbReference>
<proteinExistence type="inferred from homology"/>
<comment type="subunit">
    <text evidence="2">Interacts with ODC1 and thereby sterically blocks ODC homodimerization.</text>
</comment>
<reference evidence="7" key="1">
    <citation type="submission" date="2022-11" db="UniProtKB">
        <authorList>
            <consortium name="WormBaseParasite"/>
        </authorList>
    </citation>
    <scope>IDENTIFICATION</scope>
</reference>
<feature type="chain" id="PRO_5037390571" description="Ornithine decarboxylase antizyme" evidence="5">
    <location>
        <begin position="32"/>
        <end position="154"/>
    </location>
</feature>
<dbReference type="InterPro" id="IPR002993">
    <property type="entry name" value="ODC_AZ"/>
</dbReference>
<evidence type="ECO:0000256" key="1">
    <source>
        <dbReference type="ARBA" id="ARBA00008796"/>
    </source>
</evidence>
<accession>A0A914C6V3</accession>
<sequence length="154" mass="17154">MPGLFAHMDKTFCIPLVFLVVPRPVIVGAQASSVAPDVPTHEVEDSDIDALSDLIKNVSEEWCWHIAGDNTLALFLPYDQLPSSLSREHFVELLEHCEDVLNVKRVLVCFNKKNIDPRHGIPRALNCIGFTVLSPEKFPPSISPSSIFAMVYNI</sequence>